<proteinExistence type="predicted"/>
<sequence>MLVRGQCLGRRLPAILDTVAGADEPLLFLYPRWAASALQQRRPIASVASTASITHRRSRSSSYSCQPAHFRGAIGAIHPPMDLDQSYDLRRPFV</sequence>
<evidence type="ECO:0000313" key="1">
    <source>
        <dbReference type="EMBL" id="KAJ5239883.1"/>
    </source>
</evidence>
<dbReference type="GeneID" id="83201102"/>
<reference evidence="1" key="2">
    <citation type="journal article" date="2023" name="IMA Fungus">
        <title>Comparative genomic study of the Penicillium genus elucidates a diverse pangenome and 15 lateral gene transfer events.</title>
        <authorList>
            <person name="Petersen C."/>
            <person name="Sorensen T."/>
            <person name="Nielsen M.R."/>
            <person name="Sondergaard T.E."/>
            <person name="Sorensen J.L."/>
            <person name="Fitzpatrick D.A."/>
            <person name="Frisvad J.C."/>
            <person name="Nielsen K.L."/>
        </authorList>
    </citation>
    <scope>NUCLEOTIDE SEQUENCE</scope>
    <source>
        <strain evidence="1">IBT 19713</strain>
    </source>
</reference>
<name>A0A9W9P8K2_9EURO</name>
<evidence type="ECO:0000313" key="2">
    <source>
        <dbReference type="Proteomes" id="UP001150941"/>
    </source>
</evidence>
<dbReference type="EMBL" id="JAPQKS010000003">
    <property type="protein sequence ID" value="KAJ5239883.1"/>
    <property type="molecule type" value="Genomic_DNA"/>
</dbReference>
<keyword evidence="2" id="KW-1185">Reference proteome</keyword>
<gene>
    <name evidence="1" type="ORF">N7468_004502</name>
</gene>
<reference evidence="1" key="1">
    <citation type="submission" date="2022-11" db="EMBL/GenBank/DDBJ databases">
        <authorList>
            <person name="Petersen C."/>
        </authorList>
    </citation>
    <scope>NUCLEOTIDE SEQUENCE</scope>
    <source>
        <strain evidence="1">IBT 19713</strain>
    </source>
</reference>
<dbReference type="OrthoDB" id="72441at2759"/>
<comment type="caution">
    <text evidence="1">The sequence shown here is derived from an EMBL/GenBank/DDBJ whole genome shotgun (WGS) entry which is preliminary data.</text>
</comment>
<dbReference type="Proteomes" id="UP001150941">
    <property type="component" value="Unassembled WGS sequence"/>
</dbReference>
<accession>A0A9W9P8K2</accession>
<protein>
    <submittedName>
        <fullName evidence="1">Uncharacterized protein</fullName>
    </submittedName>
</protein>
<dbReference type="AlphaFoldDB" id="A0A9W9P8K2"/>
<organism evidence="1 2">
    <name type="scientific">Penicillium chermesinum</name>
    <dbReference type="NCBI Taxonomy" id="63820"/>
    <lineage>
        <taxon>Eukaryota</taxon>
        <taxon>Fungi</taxon>
        <taxon>Dikarya</taxon>
        <taxon>Ascomycota</taxon>
        <taxon>Pezizomycotina</taxon>
        <taxon>Eurotiomycetes</taxon>
        <taxon>Eurotiomycetidae</taxon>
        <taxon>Eurotiales</taxon>
        <taxon>Aspergillaceae</taxon>
        <taxon>Penicillium</taxon>
    </lineage>
</organism>
<dbReference type="RefSeq" id="XP_058332802.1">
    <property type="nucleotide sequence ID" value="XM_058473799.1"/>
</dbReference>